<reference evidence="5 6" key="1">
    <citation type="submission" date="2024-09" db="EMBL/GenBank/DDBJ databases">
        <authorList>
            <person name="Sun Q."/>
            <person name="Mori K."/>
        </authorList>
    </citation>
    <scope>NUCLEOTIDE SEQUENCE [LARGE SCALE GENOMIC DNA]</scope>
    <source>
        <strain evidence="5 6">CICC 11035S</strain>
    </source>
</reference>
<comment type="caution">
    <text evidence="5">The sequence shown here is derived from an EMBL/GenBank/DDBJ whole genome shotgun (WGS) entry which is preliminary data.</text>
</comment>
<evidence type="ECO:0000313" key="6">
    <source>
        <dbReference type="Proteomes" id="UP001589858"/>
    </source>
</evidence>
<dbReference type="InterPro" id="IPR036388">
    <property type="entry name" value="WH-like_DNA-bd_sf"/>
</dbReference>
<protein>
    <submittedName>
        <fullName evidence="5">MarR family winged helix-turn-helix transcriptional regulator</fullName>
    </submittedName>
</protein>
<dbReference type="PANTHER" id="PTHR35790">
    <property type="entry name" value="HTH-TYPE TRANSCRIPTIONAL REGULATOR PCHR"/>
    <property type="match status" value="1"/>
</dbReference>
<evidence type="ECO:0000256" key="2">
    <source>
        <dbReference type="ARBA" id="ARBA00023125"/>
    </source>
</evidence>
<dbReference type="PANTHER" id="PTHR35790:SF4">
    <property type="entry name" value="HTH-TYPE TRANSCRIPTIONAL REGULATOR PCHR"/>
    <property type="match status" value="1"/>
</dbReference>
<dbReference type="InterPro" id="IPR036390">
    <property type="entry name" value="WH_DNA-bd_sf"/>
</dbReference>
<keyword evidence="3" id="KW-0804">Transcription</keyword>
<feature type="domain" description="HTH marR-type" evidence="4">
    <location>
        <begin position="1"/>
        <end position="142"/>
    </location>
</feature>
<organism evidence="5 6">
    <name type="scientific">Novosphingobium clariflavum</name>
    <dbReference type="NCBI Taxonomy" id="2029884"/>
    <lineage>
        <taxon>Bacteria</taxon>
        <taxon>Pseudomonadati</taxon>
        <taxon>Pseudomonadota</taxon>
        <taxon>Alphaproteobacteria</taxon>
        <taxon>Sphingomonadales</taxon>
        <taxon>Sphingomonadaceae</taxon>
        <taxon>Novosphingobium</taxon>
    </lineage>
</organism>
<dbReference type="SMART" id="SM00347">
    <property type="entry name" value="HTH_MARR"/>
    <property type="match status" value="1"/>
</dbReference>
<dbReference type="InterPro" id="IPR000835">
    <property type="entry name" value="HTH_MarR-typ"/>
</dbReference>
<gene>
    <name evidence="5" type="ORF">ACFFF8_05460</name>
</gene>
<keyword evidence="2" id="KW-0238">DNA-binding</keyword>
<sequence length="154" mass="17054">MTDTPLQLDSFIPYRLSYTAGLVSEYVAGAYQAWFRIGIPEWRVLSWVAQSGEITQQDICARTRMDKVTVSRAAIALTARGLIGKRRNPGDKRSHLLALTADGKDLHARIAPRALELESRILARFDRAQLDGLVAMLREIDAAVLSLEETGTAD</sequence>
<accession>A0ABV6S467</accession>
<proteinExistence type="predicted"/>
<evidence type="ECO:0000256" key="1">
    <source>
        <dbReference type="ARBA" id="ARBA00023015"/>
    </source>
</evidence>
<dbReference type="RefSeq" id="WP_267218357.1">
    <property type="nucleotide sequence ID" value="NZ_JAPCWC010000001.1"/>
</dbReference>
<name>A0ABV6S467_9SPHN</name>
<dbReference type="Pfam" id="PF12802">
    <property type="entry name" value="MarR_2"/>
    <property type="match status" value="1"/>
</dbReference>
<dbReference type="SUPFAM" id="SSF46785">
    <property type="entry name" value="Winged helix' DNA-binding domain"/>
    <property type="match status" value="1"/>
</dbReference>
<evidence type="ECO:0000256" key="3">
    <source>
        <dbReference type="ARBA" id="ARBA00023163"/>
    </source>
</evidence>
<dbReference type="EMBL" id="JBHLTM010000026">
    <property type="protein sequence ID" value="MFC0684033.1"/>
    <property type="molecule type" value="Genomic_DNA"/>
</dbReference>
<evidence type="ECO:0000259" key="4">
    <source>
        <dbReference type="PROSITE" id="PS50995"/>
    </source>
</evidence>
<dbReference type="Gene3D" id="1.10.10.10">
    <property type="entry name" value="Winged helix-like DNA-binding domain superfamily/Winged helix DNA-binding domain"/>
    <property type="match status" value="1"/>
</dbReference>
<dbReference type="PROSITE" id="PS50995">
    <property type="entry name" value="HTH_MARR_2"/>
    <property type="match status" value="1"/>
</dbReference>
<keyword evidence="6" id="KW-1185">Reference proteome</keyword>
<dbReference type="Proteomes" id="UP001589858">
    <property type="component" value="Unassembled WGS sequence"/>
</dbReference>
<evidence type="ECO:0000313" key="5">
    <source>
        <dbReference type="EMBL" id="MFC0684033.1"/>
    </source>
</evidence>
<dbReference type="InterPro" id="IPR052067">
    <property type="entry name" value="Metal_resp_HTH_trans_reg"/>
</dbReference>
<keyword evidence="1" id="KW-0805">Transcription regulation</keyword>